<accession>H2C2V1</accession>
<evidence type="ECO:0000313" key="3">
    <source>
        <dbReference type="EMBL" id="EHP70572.1"/>
    </source>
</evidence>
<dbReference type="InterPro" id="IPR002831">
    <property type="entry name" value="Tscrpt_reg_TrmB_N"/>
</dbReference>
<dbReference type="InterPro" id="IPR036390">
    <property type="entry name" value="WH_DNA-bd_sf"/>
</dbReference>
<keyword evidence="4" id="KW-1185">Reference proteome</keyword>
<evidence type="ECO:0000256" key="1">
    <source>
        <dbReference type="SAM" id="Phobius"/>
    </source>
</evidence>
<dbReference type="OrthoDB" id="46229at2157"/>
<keyword evidence="1" id="KW-0812">Transmembrane</keyword>
<dbReference type="SUPFAM" id="SSF46785">
    <property type="entry name" value="Winged helix' DNA-binding domain"/>
    <property type="match status" value="1"/>
</dbReference>
<evidence type="ECO:0000259" key="2">
    <source>
        <dbReference type="Pfam" id="PF01978"/>
    </source>
</evidence>
<dbReference type="RefSeq" id="WP_009071325.1">
    <property type="nucleotide sequence ID" value="NZ_JH597761.1"/>
</dbReference>
<dbReference type="Proteomes" id="UP000003980">
    <property type="component" value="Unassembled WGS sequence"/>
</dbReference>
<keyword evidence="1" id="KW-0472">Membrane</keyword>
<feature type="transmembrane region" description="Helical" evidence="1">
    <location>
        <begin position="149"/>
        <end position="168"/>
    </location>
</feature>
<proteinExistence type="predicted"/>
<dbReference type="AlphaFoldDB" id="H2C2V1"/>
<feature type="domain" description="Transcription regulator TrmB N-terminal" evidence="2">
    <location>
        <begin position="194"/>
        <end position="240"/>
    </location>
</feature>
<dbReference type="InterPro" id="IPR036388">
    <property type="entry name" value="WH-like_DNA-bd_sf"/>
</dbReference>
<keyword evidence="1" id="KW-1133">Transmembrane helix</keyword>
<name>H2C2V1_9CREN</name>
<dbReference type="HOGENOM" id="CLU_1154365_0_0_2"/>
<sequence>MHGRLTVMALIIALGLIPLASAGVRATFFYNGTVLFYFPSRGWVEFPENFTLITPVSDVMRTGQLIAPTNFPGTLTFVTQSRGVVELQEPNVTETYVLLPLNSRITYLNPTPTSVKEENGYLNLTFATGNVTVLYYVVPDQGSLVLNPYVYTTLISSSISAYMAYLLWRRRPTPQMTPPDQLDERDVKILNAIKSGADSLSKISELSLLPRTTVYRRVKRLVNMGIVQEIRERGKVKYVVRDNEK</sequence>
<organism evidence="3 4">
    <name type="scientific">Metallosphaera yellowstonensis MK1</name>
    <dbReference type="NCBI Taxonomy" id="671065"/>
    <lineage>
        <taxon>Archaea</taxon>
        <taxon>Thermoproteota</taxon>
        <taxon>Thermoprotei</taxon>
        <taxon>Sulfolobales</taxon>
        <taxon>Sulfolobaceae</taxon>
        <taxon>Metallosphaera</taxon>
    </lineage>
</organism>
<dbReference type="CDD" id="cd00090">
    <property type="entry name" value="HTH_ARSR"/>
    <property type="match status" value="1"/>
</dbReference>
<gene>
    <name evidence="3" type="ORF">MetMK1DRAFT_00010750</name>
</gene>
<dbReference type="Pfam" id="PF01978">
    <property type="entry name" value="TrmB"/>
    <property type="match status" value="1"/>
</dbReference>
<dbReference type="Gene3D" id="1.10.10.10">
    <property type="entry name" value="Winged helix-like DNA-binding domain superfamily/Winged helix DNA-binding domain"/>
    <property type="match status" value="1"/>
</dbReference>
<protein>
    <submittedName>
        <fullName evidence="3">Sugar-specific transcriptional regulator TrmB</fullName>
    </submittedName>
</protein>
<evidence type="ECO:0000313" key="4">
    <source>
        <dbReference type="Proteomes" id="UP000003980"/>
    </source>
</evidence>
<reference evidence="3 4" key="1">
    <citation type="submission" date="2012-01" db="EMBL/GenBank/DDBJ databases">
        <title>Improved High-Quality Draft sequence of Metallosphaera yellowstonensis MK1.</title>
        <authorList>
            <consortium name="US DOE Joint Genome Institute"/>
            <person name="Lucas S."/>
            <person name="Han J."/>
            <person name="Cheng J.-F."/>
            <person name="Goodwin L."/>
            <person name="Pitluck S."/>
            <person name="Peters L."/>
            <person name="Teshima H."/>
            <person name="Detter J.C."/>
            <person name="Han C."/>
            <person name="Tapia R."/>
            <person name="Land M."/>
            <person name="Hauser L."/>
            <person name="Kyrpides N."/>
            <person name="Kozubal M."/>
            <person name="Macur R.E."/>
            <person name="Jay Z."/>
            <person name="Inskeep W."/>
            <person name="Woyke T."/>
        </authorList>
    </citation>
    <scope>NUCLEOTIDE SEQUENCE [LARGE SCALE GENOMIC DNA]</scope>
    <source>
        <strain evidence="3 4">MK1</strain>
    </source>
</reference>
<dbReference type="InterPro" id="IPR011991">
    <property type="entry name" value="ArsR-like_HTH"/>
</dbReference>
<dbReference type="EMBL" id="JH597761">
    <property type="protein sequence ID" value="EHP70572.1"/>
    <property type="molecule type" value="Genomic_DNA"/>
</dbReference>
<dbReference type="eggNOG" id="arCOG00393">
    <property type="taxonomic scope" value="Archaea"/>
</dbReference>